<proteinExistence type="predicted"/>
<evidence type="ECO:0000313" key="2">
    <source>
        <dbReference type="EMBL" id="KAK9752889.1"/>
    </source>
</evidence>
<evidence type="ECO:0000313" key="3">
    <source>
        <dbReference type="Proteomes" id="UP001458880"/>
    </source>
</evidence>
<gene>
    <name evidence="2" type="ORF">QE152_g3890</name>
</gene>
<name>A0AAW1N2V6_POPJA</name>
<sequence>MLFICIISFLLGVTNLNAQLVSSGKYKVDLTRILQCRDYPNAKLPSPLYARYVRYNRTQKVLNANYTLARDLDEVFKANIFLQKWGDGGWKNSFAFELKDVCRQFITFLKGFWIDFLTHFEVDDPENCPVRKGKYHMRNYIMPMHLIEHNFLLGTFNMKFVISRESVVHSCAVFYFDTVEKLENVTVVSFLVVVTSGYAAYSAELPIRLPSPRRKLACISQNSRFTFRYKTLQSLKAGITSSLTSALLMIKSRRRINKK</sequence>
<organism evidence="2 3">
    <name type="scientific">Popillia japonica</name>
    <name type="common">Japanese beetle</name>
    <dbReference type="NCBI Taxonomy" id="7064"/>
    <lineage>
        <taxon>Eukaryota</taxon>
        <taxon>Metazoa</taxon>
        <taxon>Ecdysozoa</taxon>
        <taxon>Arthropoda</taxon>
        <taxon>Hexapoda</taxon>
        <taxon>Insecta</taxon>
        <taxon>Pterygota</taxon>
        <taxon>Neoptera</taxon>
        <taxon>Endopterygota</taxon>
        <taxon>Coleoptera</taxon>
        <taxon>Polyphaga</taxon>
        <taxon>Scarabaeiformia</taxon>
        <taxon>Scarabaeidae</taxon>
        <taxon>Rutelinae</taxon>
        <taxon>Popillia</taxon>
    </lineage>
</organism>
<dbReference type="AlphaFoldDB" id="A0AAW1N2V6"/>
<feature type="chain" id="PRO_5043699367" evidence="1">
    <location>
        <begin position="19"/>
        <end position="259"/>
    </location>
</feature>
<accession>A0AAW1N2V6</accession>
<protein>
    <submittedName>
        <fullName evidence="2">Uncharacterized protein</fullName>
    </submittedName>
</protein>
<dbReference type="EMBL" id="JASPKY010000017">
    <property type="protein sequence ID" value="KAK9752889.1"/>
    <property type="molecule type" value="Genomic_DNA"/>
</dbReference>
<dbReference type="Proteomes" id="UP001458880">
    <property type="component" value="Unassembled WGS sequence"/>
</dbReference>
<evidence type="ECO:0000256" key="1">
    <source>
        <dbReference type="SAM" id="SignalP"/>
    </source>
</evidence>
<comment type="caution">
    <text evidence="2">The sequence shown here is derived from an EMBL/GenBank/DDBJ whole genome shotgun (WGS) entry which is preliminary data.</text>
</comment>
<keyword evidence="1" id="KW-0732">Signal</keyword>
<keyword evidence="3" id="KW-1185">Reference proteome</keyword>
<dbReference type="PANTHER" id="PTHR21112:SF0">
    <property type="entry name" value="CHEMOSENSORY PROTEIN A 29A-RELATED"/>
    <property type="match status" value="1"/>
</dbReference>
<reference evidence="2 3" key="1">
    <citation type="journal article" date="2024" name="BMC Genomics">
        <title>De novo assembly and annotation of Popillia japonica's genome with initial clues to its potential as an invasive pest.</title>
        <authorList>
            <person name="Cucini C."/>
            <person name="Boschi S."/>
            <person name="Funari R."/>
            <person name="Cardaioli E."/>
            <person name="Iannotti N."/>
            <person name="Marturano G."/>
            <person name="Paoli F."/>
            <person name="Bruttini M."/>
            <person name="Carapelli A."/>
            <person name="Frati F."/>
            <person name="Nardi F."/>
        </authorList>
    </citation>
    <scope>NUCLEOTIDE SEQUENCE [LARGE SCALE GENOMIC DNA]</scope>
    <source>
        <strain evidence="2">DMR45628</strain>
    </source>
</reference>
<feature type="signal peptide" evidence="1">
    <location>
        <begin position="1"/>
        <end position="18"/>
    </location>
</feature>
<dbReference type="PANTHER" id="PTHR21112">
    <property type="entry name" value="CHEMOSENSORY PROTEIN A 29A-RELATED"/>
    <property type="match status" value="1"/>
</dbReference>